<dbReference type="NCBIfam" id="NF003611">
    <property type="entry name" value="PRK05257.3-2"/>
    <property type="match status" value="1"/>
</dbReference>
<evidence type="ECO:0000313" key="10">
    <source>
        <dbReference type="EMBL" id="TDS56887.1"/>
    </source>
</evidence>
<comment type="cofactor">
    <cofactor evidence="2 9">
        <name>FAD</name>
        <dbReference type="ChEBI" id="CHEBI:57692"/>
    </cofactor>
</comment>
<dbReference type="NCBIfam" id="NF003606">
    <property type="entry name" value="PRK05257.2-1"/>
    <property type="match status" value="1"/>
</dbReference>
<evidence type="ECO:0000313" key="11">
    <source>
        <dbReference type="Proteomes" id="UP000295215"/>
    </source>
</evidence>
<dbReference type="NCBIfam" id="NF009875">
    <property type="entry name" value="PRK13339.1"/>
    <property type="match status" value="1"/>
</dbReference>
<comment type="pathway">
    <text evidence="3 9">Carbohydrate metabolism; tricarboxylic acid cycle; oxaloacetate from (S)-malate (quinone route): step 1/1.</text>
</comment>
<organism evidence="10 11">
    <name type="scientific">Myroides indicus</name>
    <dbReference type="NCBI Taxonomy" id="1323422"/>
    <lineage>
        <taxon>Bacteria</taxon>
        <taxon>Pseudomonadati</taxon>
        <taxon>Bacteroidota</taxon>
        <taxon>Flavobacteriia</taxon>
        <taxon>Flavobacteriales</taxon>
        <taxon>Flavobacteriaceae</taxon>
        <taxon>Myroides</taxon>
    </lineage>
</organism>
<dbReference type="EC" id="1.1.5.4" evidence="9"/>
<reference evidence="10 11" key="1">
    <citation type="submission" date="2019-03" db="EMBL/GenBank/DDBJ databases">
        <title>Genomic Encyclopedia of Archaeal and Bacterial Type Strains, Phase II (KMG-II): from individual species to whole genera.</title>
        <authorList>
            <person name="Goeker M."/>
        </authorList>
    </citation>
    <scope>NUCLEOTIDE SEQUENCE [LARGE SCALE GENOMIC DNA]</scope>
    <source>
        <strain evidence="10 11">DSM 28213</strain>
    </source>
</reference>
<dbReference type="EMBL" id="SOAG01000018">
    <property type="protein sequence ID" value="TDS56887.1"/>
    <property type="molecule type" value="Genomic_DNA"/>
</dbReference>
<keyword evidence="11" id="KW-1185">Reference proteome</keyword>
<evidence type="ECO:0000256" key="1">
    <source>
        <dbReference type="ARBA" id="ARBA00001139"/>
    </source>
</evidence>
<name>A0A4R7F1P1_9FLAO</name>
<dbReference type="InterPro" id="IPR006231">
    <property type="entry name" value="MQO"/>
</dbReference>
<comment type="catalytic activity">
    <reaction evidence="1 9">
        <text>(S)-malate + a quinone = a quinol + oxaloacetate</text>
        <dbReference type="Rhea" id="RHEA:46012"/>
        <dbReference type="ChEBI" id="CHEBI:15589"/>
        <dbReference type="ChEBI" id="CHEBI:16452"/>
        <dbReference type="ChEBI" id="CHEBI:24646"/>
        <dbReference type="ChEBI" id="CHEBI:132124"/>
        <dbReference type="EC" id="1.1.5.4"/>
    </reaction>
</comment>
<comment type="similarity">
    <text evidence="4 9">Belongs to the MQO family.</text>
</comment>
<evidence type="ECO:0000256" key="4">
    <source>
        <dbReference type="ARBA" id="ARBA00006389"/>
    </source>
</evidence>
<dbReference type="UniPathway" id="UPA00223">
    <property type="reaction ID" value="UER01008"/>
</dbReference>
<evidence type="ECO:0000256" key="6">
    <source>
        <dbReference type="ARBA" id="ARBA00022630"/>
    </source>
</evidence>
<evidence type="ECO:0000256" key="5">
    <source>
        <dbReference type="ARBA" id="ARBA00022532"/>
    </source>
</evidence>
<evidence type="ECO:0000256" key="7">
    <source>
        <dbReference type="ARBA" id="ARBA00022827"/>
    </source>
</evidence>
<dbReference type="InterPro" id="IPR036188">
    <property type="entry name" value="FAD/NAD-bd_sf"/>
</dbReference>
<evidence type="ECO:0000256" key="3">
    <source>
        <dbReference type="ARBA" id="ARBA00005012"/>
    </source>
</evidence>
<dbReference type="SUPFAM" id="SSF51905">
    <property type="entry name" value="FAD/NAD(P)-binding domain"/>
    <property type="match status" value="1"/>
</dbReference>
<dbReference type="HAMAP" id="MF_00212">
    <property type="entry name" value="MQO"/>
    <property type="match status" value="1"/>
</dbReference>
<comment type="caution">
    <text evidence="10">The sequence shown here is derived from an EMBL/GenBank/DDBJ whole genome shotgun (WGS) entry which is preliminary data.</text>
</comment>
<proteinExistence type="inferred from homology"/>
<dbReference type="GO" id="GO:0008924">
    <property type="term" value="F:L-malate dehydrogenase (quinone) activity"/>
    <property type="evidence" value="ECO:0007669"/>
    <property type="project" value="UniProtKB-UniRule"/>
</dbReference>
<accession>A0A4R7F1P1</accession>
<dbReference type="AlphaFoldDB" id="A0A4R7F1P1"/>
<dbReference type="NCBIfam" id="NF003603">
    <property type="entry name" value="PRK05257.1-1"/>
    <property type="match status" value="1"/>
</dbReference>
<dbReference type="PANTHER" id="PTHR43104:SF2">
    <property type="entry name" value="L-2-HYDROXYGLUTARATE DEHYDROGENASE, MITOCHONDRIAL"/>
    <property type="match status" value="1"/>
</dbReference>
<evidence type="ECO:0000256" key="2">
    <source>
        <dbReference type="ARBA" id="ARBA00001974"/>
    </source>
</evidence>
<keyword evidence="5 9" id="KW-0816">Tricarboxylic acid cycle</keyword>
<sequence length="500" mass="55853">MSNIQRSETDVVLVGAGIMSATLGVLLKELKPHLRIEIVERLDSVAAESSEAMNNAGTGHSAFCELNYTPEKSDGTIDASKAINIVEQFEVSRQFWSYLVNKSILKNPNDFINSVPHMSFVWGKENVDFLKKRYQELLKYSLFQGMEFSDDVEKIKEWAPLLMNNRKIDNKFAATYMPLGTDVNFGDLTRQMFAYLKSESEINMTLETEVYDLKQMKDGRWQIFTKDLKTGGKRIITSNFVFIGAGGASIILLEKSGIPEGKTYGGFPVSGQWLVCEDEKLAEQHFAKVYGKASVGAPPMSVPHLDTRYINGKKSLLFGPYAGFSTKFLKTGSYWDLFSSISFGNIGTMIGAGLDNIDLTKYLISEVLASQDKKIAALKEYFPDAKKEDWRLEIAGQRVQIMKRNKAGKAELAFGTEVVNAADGSLAVLLGASPGASTTVSIMLKLIRQCFPKEYNSEEWQTKLKEMIPSFGLKLNEHPELVSEIRDHCSKILKIYPHNA</sequence>
<keyword evidence="6 9" id="KW-0285">Flavoprotein</keyword>
<dbReference type="NCBIfam" id="TIGR01320">
    <property type="entry name" value="mal_quin_oxido"/>
    <property type="match status" value="1"/>
</dbReference>
<protein>
    <recommendedName>
        <fullName evidence="9">Probable malate:quinone oxidoreductase</fullName>
        <ecNumber evidence="9">1.1.5.4</ecNumber>
    </recommendedName>
    <alternativeName>
        <fullName evidence="9">MQO</fullName>
    </alternativeName>
    <alternativeName>
        <fullName evidence="9">Malate dehydrogenase [quinone]</fullName>
    </alternativeName>
</protein>
<dbReference type="RefSeq" id="WP_133712931.1">
    <property type="nucleotide sequence ID" value="NZ_SOAG01000018.1"/>
</dbReference>
<gene>
    <name evidence="9" type="primary">mqo</name>
    <name evidence="10" type="ORF">C8P70_11836</name>
</gene>
<keyword evidence="7 9" id="KW-0274">FAD</keyword>
<evidence type="ECO:0000256" key="9">
    <source>
        <dbReference type="HAMAP-Rule" id="MF_00212"/>
    </source>
</evidence>
<dbReference type="Proteomes" id="UP000295215">
    <property type="component" value="Unassembled WGS sequence"/>
</dbReference>
<dbReference type="Pfam" id="PF06039">
    <property type="entry name" value="Mqo"/>
    <property type="match status" value="1"/>
</dbReference>
<keyword evidence="8 9" id="KW-0560">Oxidoreductase</keyword>
<dbReference type="PANTHER" id="PTHR43104">
    <property type="entry name" value="L-2-HYDROXYGLUTARATE DEHYDROGENASE, MITOCHONDRIAL"/>
    <property type="match status" value="1"/>
</dbReference>
<dbReference type="NCBIfam" id="NF003605">
    <property type="entry name" value="PRK05257.1-4"/>
    <property type="match status" value="1"/>
</dbReference>
<dbReference type="GO" id="GO:0006099">
    <property type="term" value="P:tricarboxylic acid cycle"/>
    <property type="evidence" value="ECO:0007669"/>
    <property type="project" value="UniProtKB-UniRule"/>
</dbReference>
<dbReference type="GO" id="GO:0047545">
    <property type="term" value="F:(S)-2-hydroxyglutarate dehydrogenase activity"/>
    <property type="evidence" value="ECO:0007669"/>
    <property type="project" value="TreeGrafter"/>
</dbReference>
<dbReference type="OrthoDB" id="9763983at2"/>
<evidence type="ECO:0000256" key="8">
    <source>
        <dbReference type="ARBA" id="ARBA00023002"/>
    </source>
</evidence>